<accession>A0A1X7TVR6</accession>
<dbReference type="AlphaFoldDB" id="A0A1X7TVR6"/>
<sequence length="546" mass="62057">MDEKSIDESALISPVPDRLDLLNNSLTNKQLLCIEYVCEFGLGINKEQVTDAKDQWGKLIFNVLYNVLSQQFNDAPSLLRLILSRLRYSTRDEHIKTNILRRLPIMKKSDKEAIYKKYPNFDLWLTLTVAMTSMSDSDYKRRRNHVTLSSFGAHEESLNNVLKWFRECGLKYPKEIVNYQKRHNIQVPTHWEIRCKRTCCLSFCLSIVAIVTFIPILILLTLPNYPHVTINDTYSQNHSVGVRTVVKIGEVYRSNVVKKLQIEALQNANGFYANGTVIYQIQENGFNVSSKELQHVNHAFTFTDERPIFLRYYDVSSPLYNANGTGVVNFSFNLTNSNGGDCAVRMATFSSHDDFINYIHARPYKLPSDIPQNAYNFTPCLNESGTYNFSLNMKRDAFSFFVISHIMNVDLTVNISGYISEYLIHDQESSCILSPSCPPIIISDQECTNNADGDDSIDDRWYIFGTSSSSFRGEVNLTVYPLCDKDYKNQYLAAGIVPGGVLFLLLVVCGLSCLVCSCISVSRNAKKPRQTRNRSNEESGSLNQAV</sequence>
<keyword evidence="1" id="KW-1133">Transmembrane helix</keyword>
<keyword evidence="1" id="KW-0812">Transmembrane</keyword>
<proteinExistence type="predicted"/>
<keyword evidence="1" id="KW-0472">Membrane</keyword>
<feature type="transmembrane region" description="Helical" evidence="1">
    <location>
        <begin position="491"/>
        <end position="522"/>
    </location>
</feature>
<protein>
    <submittedName>
        <fullName evidence="2">Uncharacterized protein</fullName>
    </submittedName>
</protein>
<organism evidence="2">
    <name type="scientific">Amphimedon queenslandica</name>
    <name type="common">Sponge</name>
    <dbReference type="NCBI Taxonomy" id="400682"/>
    <lineage>
        <taxon>Eukaryota</taxon>
        <taxon>Metazoa</taxon>
        <taxon>Porifera</taxon>
        <taxon>Demospongiae</taxon>
        <taxon>Heteroscleromorpha</taxon>
        <taxon>Haplosclerida</taxon>
        <taxon>Niphatidae</taxon>
        <taxon>Amphimedon</taxon>
    </lineage>
</organism>
<feature type="transmembrane region" description="Helical" evidence="1">
    <location>
        <begin position="200"/>
        <end position="222"/>
    </location>
</feature>
<reference evidence="2" key="1">
    <citation type="submission" date="2017-05" db="UniProtKB">
        <authorList>
            <consortium name="EnsemblMetazoa"/>
        </authorList>
    </citation>
    <scope>IDENTIFICATION</scope>
</reference>
<dbReference type="InParanoid" id="A0A1X7TVR6"/>
<evidence type="ECO:0000256" key="1">
    <source>
        <dbReference type="SAM" id="Phobius"/>
    </source>
</evidence>
<name>A0A1X7TVR6_AMPQE</name>
<evidence type="ECO:0000313" key="2">
    <source>
        <dbReference type="EnsemblMetazoa" id="Aqu2.1.19004_001"/>
    </source>
</evidence>
<dbReference type="EnsemblMetazoa" id="Aqu2.1.19004_001">
    <property type="protein sequence ID" value="Aqu2.1.19004_001"/>
    <property type="gene ID" value="Aqu2.1.19004"/>
</dbReference>